<dbReference type="SUPFAM" id="SSF158472">
    <property type="entry name" value="HAMP domain-like"/>
    <property type="match status" value="1"/>
</dbReference>
<dbReference type="GO" id="GO:0000155">
    <property type="term" value="F:phosphorelay sensor kinase activity"/>
    <property type="evidence" value="ECO:0007669"/>
    <property type="project" value="InterPro"/>
</dbReference>
<dbReference type="Pfam" id="PF06580">
    <property type="entry name" value="His_kinase"/>
    <property type="match status" value="1"/>
</dbReference>
<keyword evidence="2" id="KW-0597">Phosphoprotein</keyword>
<reference evidence="7 8" key="1">
    <citation type="submission" date="2016-12" db="EMBL/GenBank/DDBJ databases">
        <authorList>
            <person name="Song W.-J."/>
            <person name="Kurnit D.M."/>
        </authorList>
    </citation>
    <scope>NUCLEOTIDE SEQUENCE [LARGE SCALE GENOMIC DNA]</scope>
    <source>
        <strain evidence="7 8">DSM 12503</strain>
    </source>
</reference>
<accession>A0A1M7Y4J7</accession>
<dbReference type="Proteomes" id="UP000184612">
    <property type="component" value="Unassembled WGS sequence"/>
</dbReference>
<name>A0A1M7Y4J7_9FIRM</name>
<dbReference type="InterPro" id="IPR010559">
    <property type="entry name" value="Sig_transdc_His_kin_internal"/>
</dbReference>
<comment type="subcellular location">
    <subcellularLocation>
        <location evidence="1">Membrane</location>
    </subcellularLocation>
</comment>
<keyword evidence="3" id="KW-0808">Transferase</keyword>
<dbReference type="Gene3D" id="6.10.340.10">
    <property type="match status" value="1"/>
</dbReference>
<dbReference type="PROSITE" id="PS50885">
    <property type="entry name" value="HAMP"/>
    <property type="match status" value="1"/>
</dbReference>
<dbReference type="SUPFAM" id="SSF55874">
    <property type="entry name" value="ATPase domain of HSP90 chaperone/DNA topoisomerase II/histidine kinase"/>
    <property type="match status" value="1"/>
</dbReference>
<dbReference type="Gene3D" id="3.30.565.10">
    <property type="entry name" value="Histidine kinase-like ATPase, C-terminal domain"/>
    <property type="match status" value="1"/>
</dbReference>
<keyword evidence="5" id="KW-1133">Transmembrane helix</keyword>
<dbReference type="EMBL" id="FRFD01000004">
    <property type="protein sequence ID" value="SHO47237.1"/>
    <property type="molecule type" value="Genomic_DNA"/>
</dbReference>
<dbReference type="Pfam" id="PF02518">
    <property type="entry name" value="HATPase_c"/>
    <property type="match status" value="1"/>
</dbReference>
<feature type="transmembrane region" description="Helical" evidence="5">
    <location>
        <begin position="278"/>
        <end position="298"/>
    </location>
</feature>
<dbReference type="PANTHER" id="PTHR34220:SF7">
    <property type="entry name" value="SENSOR HISTIDINE KINASE YPDA"/>
    <property type="match status" value="1"/>
</dbReference>
<feature type="transmembrane region" description="Helical" evidence="5">
    <location>
        <begin position="12"/>
        <end position="34"/>
    </location>
</feature>
<evidence type="ECO:0000256" key="3">
    <source>
        <dbReference type="ARBA" id="ARBA00022679"/>
    </source>
</evidence>
<dbReference type="PANTHER" id="PTHR34220">
    <property type="entry name" value="SENSOR HISTIDINE KINASE YPDA"/>
    <property type="match status" value="1"/>
</dbReference>
<dbReference type="Pfam" id="PF00672">
    <property type="entry name" value="HAMP"/>
    <property type="match status" value="1"/>
</dbReference>
<evidence type="ECO:0000256" key="2">
    <source>
        <dbReference type="ARBA" id="ARBA00022553"/>
    </source>
</evidence>
<dbReference type="InterPro" id="IPR050640">
    <property type="entry name" value="Bact_2-comp_sensor_kinase"/>
</dbReference>
<feature type="domain" description="HAMP" evidence="6">
    <location>
        <begin position="305"/>
        <end position="353"/>
    </location>
</feature>
<dbReference type="InterPro" id="IPR003660">
    <property type="entry name" value="HAMP_dom"/>
</dbReference>
<dbReference type="RefSeq" id="WP_073588189.1">
    <property type="nucleotide sequence ID" value="NZ_FRFD01000004.1"/>
</dbReference>
<dbReference type="InterPro" id="IPR003594">
    <property type="entry name" value="HATPase_dom"/>
</dbReference>
<protein>
    <submittedName>
        <fullName evidence="7">Two-component system, sensor histidine kinase YesM</fullName>
    </submittedName>
</protein>
<evidence type="ECO:0000256" key="4">
    <source>
        <dbReference type="ARBA" id="ARBA00022777"/>
    </source>
</evidence>
<proteinExistence type="predicted"/>
<dbReference type="OrthoDB" id="759642at2"/>
<evidence type="ECO:0000313" key="7">
    <source>
        <dbReference type="EMBL" id="SHO47237.1"/>
    </source>
</evidence>
<dbReference type="GO" id="GO:0016020">
    <property type="term" value="C:membrane"/>
    <property type="evidence" value="ECO:0007669"/>
    <property type="project" value="UniProtKB-SubCell"/>
</dbReference>
<dbReference type="CDD" id="cd06225">
    <property type="entry name" value="HAMP"/>
    <property type="match status" value="1"/>
</dbReference>
<gene>
    <name evidence="7" type="ORF">SAMN02745217_01475</name>
</gene>
<sequence length="574" mass="66794">MKRMARRTTKGQIMLIMFLFVVPLLAMLLLYNVYMLRVLNEKITQNNENTIYLYETLLEQDISSAQYYLSNSLANDRSFLRWNYQLNALEVYMCGQDILGKYEDYLNTHKNTIGILFAYSTKYDMLRISYNGDETYKYGQKTSIKKYLYKIITENKVNSGWTVYDIDGNKYVVLILKNGTTYAGAVINFDLAIKPQDKQGNKGMDFLMYASIDGEPLIYQDYIKDNGIEIKQTKKRYYITGSSHDFMIVQRPLSSAGINQLYITHYQGLLNYMDVSQIILLAMSGLITLALPFVYLVLRKTYFIPLNRLITTMESIKEGNMEAKMSENYQIDEFLQVSKTFNEMIEQIKWMRIAAYEKEMETKNTQMQYLQIQIRPHFFLNCLKNFYALAEQKKYQEIQDMILVLSDYLRRMFRNNSVLISVSDEMENVRNYILLQQMTLSNPPSCNIDIDTSLMDFRIPPLSILTFVENSVKHGRQLDRDLIISVRISLIKDETESYVCITILDNGTGFSDEVLEKINGTKGELDRENIGISNVKKRIELIYGDKGTILFSRSNGSCIEIYLPYKDKANEVNG</sequence>
<dbReference type="STRING" id="1121345.SAMN02745217_01475"/>
<keyword evidence="5" id="KW-0472">Membrane</keyword>
<dbReference type="InterPro" id="IPR036890">
    <property type="entry name" value="HATPase_C_sf"/>
</dbReference>
<evidence type="ECO:0000256" key="5">
    <source>
        <dbReference type="SAM" id="Phobius"/>
    </source>
</evidence>
<keyword evidence="8" id="KW-1185">Reference proteome</keyword>
<evidence type="ECO:0000313" key="8">
    <source>
        <dbReference type="Proteomes" id="UP000184612"/>
    </source>
</evidence>
<organism evidence="7 8">
    <name type="scientific">Anaerocolumna xylanovorans DSM 12503</name>
    <dbReference type="NCBI Taxonomy" id="1121345"/>
    <lineage>
        <taxon>Bacteria</taxon>
        <taxon>Bacillati</taxon>
        <taxon>Bacillota</taxon>
        <taxon>Clostridia</taxon>
        <taxon>Lachnospirales</taxon>
        <taxon>Lachnospiraceae</taxon>
        <taxon>Anaerocolumna</taxon>
    </lineage>
</organism>
<evidence type="ECO:0000256" key="1">
    <source>
        <dbReference type="ARBA" id="ARBA00004370"/>
    </source>
</evidence>
<evidence type="ECO:0000259" key="6">
    <source>
        <dbReference type="PROSITE" id="PS50885"/>
    </source>
</evidence>
<dbReference type="AlphaFoldDB" id="A0A1M7Y4J7"/>
<keyword evidence="5" id="KW-0812">Transmembrane</keyword>
<keyword evidence="4 7" id="KW-0418">Kinase</keyword>